<protein>
    <recommendedName>
        <fullName evidence="5">Retinol dehydrogenase 12</fullName>
    </recommendedName>
</protein>
<evidence type="ECO:0000313" key="4">
    <source>
        <dbReference type="Proteomes" id="UP001152759"/>
    </source>
</evidence>
<dbReference type="EMBL" id="OU963863">
    <property type="protein sequence ID" value="CAH0384653.1"/>
    <property type="molecule type" value="Genomic_DNA"/>
</dbReference>
<proteinExistence type="inferred from homology"/>
<keyword evidence="1" id="KW-0560">Oxidoreductase</keyword>
<reference evidence="3" key="1">
    <citation type="submission" date="2021-12" db="EMBL/GenBank/DDBJ databases">
        <authorList>
            <person name="King R."/>
        </authorList>
    </citation>
    <scope>NUCLEOTIDE SEQUENCE</scope>
</reference>
<evidence type="ECO:0008006" key="5">
    <source>
        <dbReference type="Google" id="ProtNLM"/>
    </source>
</evidence>
<evidence type="ECO:0000256" key="2">
    <source>
        <dbReference type="RuleBase" id="RU000363"/>
    </source>
</evidence>
<dbReference type="CDD" id="cd05327">
    <property type="entry name" value="retinol-DH_like_SDR_c_like"/>
    <property type="match status" value="1"/>
</dbReference>
<dbReference type="InterPro" id="IPR002347">
    <property type="entry name" value="SDR_fam"/>
</dbReference>
<dbReference type="AlphaFoldDB" id="A0A9P0A5E3"/>
<organism evidence="3 4">
    <name type="scientific">Bemisia tabaci</name>
    <name type="common">Sweetpotato whitefly</name>
    <name type="synonym">Aleurodes tabaci</name>
    <dbReference type="NCBI Taxonomy" id="7038"/>
    <lineage>
        <taxon>Eukaryota</taxon>
        <taxon>Metazoa</taxon>
        <taxon>Ecdysozoa</taxon>
        <taxon>Arthropoda</taxon>
        <taxon>Hexapoda</taxon>
        <taxon>Insecta</taxon>
        <taxon>Pterygota</taxon>
        <taxon>Neoptera</taxon>
        <taxon>Paraneoptera</taxon>
        <taxon>Hemiptera</taxon>
        <taxon>Sternorrhyncha</taxon>
        <taxon>Aleyrodoidea</taxon>
        <taxon>Aleyrodidae</taxon>
        <taxon>Aleyrodinae</taxon>
        <taxon>Bemisia</taxon>
    </lineage>
</organism>
<dbReference type="Pfam" id="PF00106">
    <property type="entry name" value="adh_short"/>
    <property type="match status" value="1"/>
</dbReference>
<dbReference type="PANTHER" id="PTHR43157:SF31">
    <property type="entry name" value="PHOSPHATIDYLINOSITOL-GLYCAN BIOSYNTHESIS CLASS F PROTEIN"/>
    <property type="match status" value="1"/>
</dbReference>
<dbReference type="PRINTS" id="PR00081">
    <property type="entry name" value="GDHRDH"/>
</dbReference>
<dbReference type="SUPFAM" id="SSF51735">
    <property type="entry name" value="NAD(P)-binding Rossmann-fold domains"/>
    <property type="match status" value="1"/>
</dbReference>
<evidence type="ECO:0000256" key="1">
    <source>
        <dbReference type="ARBA" id="ARBA00023002"/>
    </source>
</evidence>
<dbReference type="PANTHER" id="PTHR43157">
    <property type="entry name" value="PHOSPHATIDYLINOSITOL-GLYCAN BIOSYNTHESIS CLASS F PROTEIN-RELATED"/>
    <property type="match status" value="1"/>
</dbReference>
<name>A0A9P0A5E3_BEMTA</name>
<dbReference type="GO" id="GO:0016491">
    <property type="term" value="F:oxidoreductase activity"/>
    <property type="evidence" value="ECO:0007669"/>
    <property type="project" value="UniProtKB-KW"/>
</dbReference>
<gene>
    <name evidence="3" type="ORF">BEMITA_LOCUS3955</name>
</gene>
<comment type="similarity">
    <text evidence="2">Belongs to the short-chain dehydrogenases/reductases (SDR) family.</text>
</comment>
<dbReference type="Proteomes" id="UP001152759">
    <property type="component" value="Chromosome 2"/>
</dbReference>
<keyword evidence="4" id="KW-1185">Reference proteome</keyword>
<dbReference type="InterPro" id="IPR036291">
    <property type="entry name" value="NAD(P)-bd_dom_sf"/>
</dbReference>
<dbReference type="PRINTS" id="PR00080">
    <property type="entry name" value="SDRFAMILY"/>
</dbReference>
<evidence type="ECO:0000313" key="3">
    <source>
        <dbReference type="EMBL" id="CAH0384653.1"/>
    </source>
</evidence>
<dbReference type="Gene3D" id="3.40.50.720">
    <property type="entry name" value="NAD(P)-binding Rossmann-like Domain"/>
    <property type="match status" value="1"/>
</dbReference>
<accession>A0A9P0A5E3</accession>
<sequence>MVYVKFCIRNSSSGSLRQFRWISEGKKIGDYSNQVGMADNWQTLLSGLLWRGKIIMDDVFVWLTHYGREALSDALPGFLGGVCESDARLDDKVAVITGCSAGIGKITALEFCKRGARVIMACRDLEKAQKAADIIIKKAAQFGNPGQVIVRKLDLASFKSVRECANQILATEEKVHILVNNAGVYCPWKLTEDGQDILYQTNFLAHFLFTMLLLPRIISAAPARIINVSSLLYTWGDKETNTDMAPRKKSYSTFYAYARSKLAVILFTKKLSEKLRGLDVTTYAVHPGFVQTGIFREIDTTIHPIVQRILESSMSRLLFLKSPWQGAQTTLHCALAERAGKESGLYYSDCRPRKPVRKARDKQNAESLWNFSWNVVGLPEDYDPIHRSRSSD</sequence>